<keyword evidence="3" id="KW-1185">Reference proteome</keyword>
<evidence type="ECO:0000313" key="2">
    <source>
        <dbReference type="EMBL" id="URI09142.1"/>
    </source>
</evidence>
<evidence type="ECO:0008006" key="4">
    <source>
        <dbReference type="Google" id="ProtNLM"/>
    </source>
</evidence>
<sequence length="91" mass="9698">MDTRTKAPSRRARAAACVALLAAGLLGGCAVYAPPPPAYDPYGGAVVVGPPVAVAPYPGAIWIEGGWVWRGGHREWAPGRWDRGYGRGWRR</sequence>
<organism evidence="2 3">
    <name type="scientific">Aquincola tertiaricarbonis</name>
    <dbReference type="NCBI Taxonomy" id="391953"/>
    <lineage>
        <taxon>Bacteria</taxon>
        <taxon>Pseudomonadati</taxon>
        <taxon>Pseudomonadota</taxon>
        <taxon>Betaproteobacteria</taxon>
        <taxon>Burkholderiales</taxon>
        <taxon>Sphaerotilaceae</taxon>
        <taxon>Aquincola</taxon>
    </lineage>
</organism>
<name>A0ABY4S722_AQUTE</name>
<dbReference type="RefSeq" id="WP_250197367.1">
    <property type="nucleotide sequence ID" value="NZ_CP097636.1"/>
</dbReference>
<proteinExistence type="predicted"/>
<accession>A0ABY4S722</accession>
<dbReference type="Proteomes" id="UP001056201">
    <property type="component" value="Chromosome 2"/>
</dbReference>
<evidence type="ECO:0000256" key="1">
    <source>
        <dbReference type="SAM" id="SignalP"/>
    </source>
</evidence>
<dbReference type="PROSITE" id="PS51257">
    <property type="entry name" value="PROKAR_LIPOPROTEIN"/>
    <property type="match status" value="1"/>
</dbReference>
<feature type="signal peptide" evidence="1">
    <location>
        <begin position="1"/>
        <end position="33"/>
    </location>
</feature>
<keyword evidence="1" id="KW-0732">Signal</keyword>
<protein>
    <recommendedName>
        <fullName evidence="4">YXWGXW repeat-containing protein</fullName>
    </recommendedName>
</protein>
<dbReference type="EMBL" id="CP097636">
    <property type="protein sequence ID" value="URI09142.1"/>
    <property type="molecule type" value="Genomic_DNA"/>
</dbReference>
<gene>
    <name evidence="2" type="ORF">MW290_26615</name>
</gene>
<reference evidence="2" key="1">
    <citation type="submission" date="2022-05" db="EMBL/GenBank/DDBJ databases">
        <title>An RpoN-dependent PEP-CTERM gene is involved in floc formation of an Aquincola tertiaricarbonis strain.</title>
        <authorList>
            <person name="Qiu D."/>
            <person name="Xia M."/>
        </authorList>
    </citation>
    <scope>NUCLEOTIDE SEQUENCE</scope>
    <source>
        <strain evidence="2">RN12</strain>
    </source>
</reference>
<evidence type="ECO:0000313" key="3">
    <source>
        <dbReference type="Proteomes" id="UP001056201"/>
    </source>
</evidence>
<feature type="chain" id="PRO_5046014658" description="YXWGXW repeat-containing protein" evidence="1">
    <location>
        <begin position="34"/>
        <end position="91"/>
    </location>
</feature>